<evidence type="ECO:0000313" key="2">
    <source>
        <dbReference type="Proteomes" id="UP000729402"/>
    </source>
</evidence>
<reference evidence="1" key="1">
    <citation type="journal article" date="2021" name="bioRxiv">
        <title>Whole Genome Assembly and Annotation of Northern Wild Rice, Zizania palustris L., Supports a Whole Genome Duplication in the Zizania Genus.</title>
        <authorList>
            <person name="Haas M."/>
            <person name="Kono T."/>
            <person name="Macchietto M."/>
            <person name="Millas R."/>
            <person name="McGilp L."/>
            <person name="Shao M."/>
            <person name="Duquette J."/>
            <person name="Hirsch C.N."/>
            <person name="Kimball J."/>
        </authorList>
    </citation>
    <scope>NUCLEOTIDE SEQUENCE</scope>
    <source>
        <tissue evidence="1">Fresh leaf tissue</tissue>
    </source>
</reference>
<keyword evidence="2" id="KW-1185">Reference proteome</keyword>
<comment type="caution">
    <text evidence="1">The sequence shown here is derived from an EMBL/GenBank/DDBJ whole genome shotgun (WGS) entry which is preliminary data.</text>
</comment>
<evidence type="ECO:0000313" key="1">
    <source>
        <dbReference type="EMBL" id="KAG8095131.1"/>
    </source>
</evidence>
<gene>
    <name evidence="1" type="ORF">GUJ93_ZPchr0012g20588</name>
</gene>
<reference evidence="1" key="2">
    <citation type="submission" date="2021-02" db="EMBL/GenBank/DDBJ databases">
        <authorList>
            <person name="Kimball J.A."/>
            <person name="Haas M.W."/>
            <person name="Macchietto M."/>
            <person name="Kono T."/>
            <person name="Duquette J."/>
            <person name="Shao M."/>
        </authorList>
    </citation>
    <scope>NUCLEOTIDE SEQUENCE</scope>
    <source>
        <tissue evidence="1">Fresh leaf tissue</tissue>
    </source>
</reference>
<name>A0A8J5WRD4_ZIZPA</name>
<sequence>MRCEAQGASRCSTQDACEGMGHREVRGVCGGTVLPTGLMTLGCSRRSVLGGVTRCAKTQCVSSPCEETRALVRGHVERLEA</sequence>
<accession>A0A8J5WRD4</accession>
<proteinExistence type="predicted"/>
<organism evidence="1 2">
    <name type="scientific">Zizania palustris</name>
    <name type="common">Northern wild rice</name>
    <dbReference type="NCBI Taxonomy" id="103762"/>
    <lineage>
        <taxon>Eukaryota</taxon>
        <taxon>Viridiplantae</taxon>
        <taxon>Streptophyta</taxon>
        <taxon>Embryophyta</taxon>
        <taxon>Tracheophyta</taxon>
        <taxon>Spermatophyta</taxon>
        <taxon>Magnoliopsida</taxon>
        <taxon>Liliopsida</taxon>
        <taxon>Poales</taxon>
        <taxon>Poaceae</taxon>
        <taxon>BOP clade</taxon>
        <taxon>Oryzoideae</taxon>
        <taxon>Oryzeae</taxon>
        <taxon>Zizaniinae</taxon>
        <taxon>Zizania</taxon>
    </lineage>
</organism>
<dbReference type="Proteomes" id="UP000729402">
    <property type="component" value="Unassembled WGS sequence"/>
</dbReference>
<protein>
    <submittedName>
        <fullName evidence="1">Uncharacterized protein</fullName>
    </submittedName>
</protein>
<dbReference type="AlphaFoldDB" id="A0A8J5WRD4"/>
<dbReference type="EMBL" id="JAAALK010000080">
    <property type="protein sequence ID" value="KAG8095131.1"/>
    <property type="molecule type" value="Genomic_DNA"/>
</dbReference>